<reference evidence="2" key="1">
    <citation type="journal article" date="2020" name="Nat. Commun.">
        <title>Large-scale genome sequencing of mycorrhizal fungi provides insights into the early evolution of symbiotic traits.</title>
        <authorList>
            <person name="Miyauchi S."/>
            <person name="Kiss E."/>
            <person name="Kuo A."/>
            <person name="Drula E."/>
            <person name="Kohler A."/>
            <person name="Sanchez-Garcia M."/>
            <person name="Morin E."/>
            <person name="Andreopoulos B."/>
            <person name="Barry K.W."/>
            <person name="Bonito G."/>
            <person name="Buee M."/>
            <person name="Carver A."/>
            <person name="Chen C."/>
            <person name="Cichocki N."/>
            <person name="Clum A."/>
            <person name="Culley D."/>
            <person name="Crous P.W."/>
            <person name="Fauchery L."/>
            <person name="Girlanda M."/>
            <person name="Hayes R.D."/>
            <person name="Keri Z."/>
            <person name="LaButti K."/>
            <person name="Lipzen A."/>
            <person name="Lombard V."/>
            <person name="Magnuson J."/>
            <person name="Maillard F."/>
            <person name="Murat C."/>
            <person name="Nolan M."/>
            <person name="Ohm R.A."/>
            <person name="Pangilinan J."/>
            <person name="Pereira M.F."/>
            <person name="Perotto S."/>
            <person name="Peter M."/>
            <person name="Pfister S."/>
            <person name="Riley R."/>
            <person name="Sitrit Y."/>
            <person name="Stielow J.B."/>
            <person name="Szollosi G."/>
            <person name="Zifcakova L."/>
            <person name="Stursova M."/>
            <person name="Spatafora J.W."/>
            <person name="Tedersoo L."/>
            <person name="Vaario L.M."/>
            <person name="Yamada A."/>
            <person name="Yan M."/>
            <person name="Wang P."/>
            <person name="Xu J."/>
            <person name="Bruns T."/>
            <person name="Baldrian P."/>
            <person name="Vilgalys R."/>
            <person name="Dunand C."/>
            <person name="Henrissat B."/>
            <person name="Grigoriev I.V."/>
            <person name="Hibbett D."/>
            <person name="Nagy L.G."/>
            <person name="Martin F.M."/>
        </authorList>
    </citation>
    <scope>NUCLEOTIDE SEQUENCE</scope>
    <source>
        <strain evidence="2">UP504</strain>
    </source>
</reference>
<dbReference type="Proteomes" id="UP000886523">
    <property type="component" value="Unassembled WGS sequence"/>
</dbReference>
<sequence>MKLAHSLAFLVTAALTVPFALADFHVILEKPDWFLNTNNLLIGCPSNHFDCHCLQKGDRRVTMVGVPESTDKRPDQFFYTKGKLCGWAG</sequence>
<feature type="signal peptide" evidence="1">
    <location>
        <begin position="1"/>
        <end position="22"/>
    </location>
</feature>
<dbReference type="AlphaFoldDB" id="A0A9P6DN94"/>
<dbReference type="OrthoDB" id="2997026at2759"/>
<gene>
    <name evidence="2" type="ORF">BS47DRAFT_208088</name>
</gene>
<evidence type="ECO:0000313" key="2">
    <source>
        <dbReference type="EMBL" id="KAF9508746.1"/>
    </source>
</evidence>
<evidence type="ECO:0000313" key="3">
    <source>
        <dbReference type="Proteomes" id="UP000886523"/>
    </source>
</evidence>
<comment type="caution">
    <text evidence="2">The sequence shown here is derived from an EMBL/GenBank/DDBJ whole genome shotgun (WGS) entry which is preliminary data.</text>
</comment>
<keyword evidence="3" id="KW-1185">Reference proteome</keyword>
<protein>
    <recommendedName>
        <fullName evidence="4">Secreted protein</fullName>
    </recommendedName>
</protein>
<keyword evidence="1" id="KW-0732">Signal</keyword>
<organism evidence="2 3">
    <name type="scientific">Hydnum rufescens UP504</name>
    <dbReference type="NCBI Taxonomy" id="1448309"/>
    <lineage>
        <taxon>Eukaryota</taxon>
        <taxon>Fungi</taxon>
        <taxon>Dikarya</taxon>
        <taxon>Basidiomycota</taxon>
        <taxon>Agaricomycotina</taxon>
        <taxon>Agaricomycetes</taxon>
        <taxon>Cantharellales</taxon>
        <taxon>Hydnaceae</taxon>
        <taxon>Hydnum</taxon>
    </lineage>
</organism>
<evidence type="ECO:0008006" key="4">
    <source>
        <dbReference type="Google" id="ProtNLM"/>
    </source>
</evidence>
<evidence type="ECO:0000256" key="1">
    <source>
        <dbReference type="SAM" id="SignalP"/>
    </source>
</evidence>
<accession>A0A9P6DN94</accession>
<feature type="chain" id="PRO_5040274147" description="Secreted protein" evidence="1">
    <location>
        <begin position="23"/>
        <end position="89"/>
    </location>
</feature>
<dbReference type="EMBL" id="MU129051">
    <property type="protein sequence ID" value="KAF9508746.1"/>
    <property type="molecule type" value="Genomic_DNA"/>
</dbReference>
<proteinExistence type="predicted"/>
<name>A0A9P6DN94_9AGAM</name>